<dbReference type="SMART" id="SM00493">
    <property type="entry name" value="TOPRIM"/>
    <property type="match status" value="1"/>
</dbReference>
<dbReference type="OrthoDB" id="123525at2"/>
<dbReference type="InterPro" id="IPR034154">
    <property type="entry name" value="TOPRIM_DnaG/twinkle"/>
</dbReference>
<feature type="domain" description="Toprim" evidence="2">
    <location>
        <begin position="193"/>
        <end position="284"/>
    </location>
</feature>
<proteinExistence type="predicted"/>
<keyword evidence="4" id="KW-1185">Reference proteome</keyword>
<organism evidence="3 4">
    <name type="scientific">Erythrobacter insulae</name>
    <dbReference type="NCBI Taxonomy" id="2584124"/>
    <lineage>
        <taxon>Bacteria</taxon>
        <taxon>Pseudomonadati</taxon>
        <taxon>Pseudomonadota</taxon>
        <taxon>Alphaproteobacteria</taxon>
        <taxon>Sphingomonadales</taxon>
        <taxon>Erythrobacteraceae</taxon>
        <taxon>Erythrobacter/Porphyrobacter group</taxon>
        <taxon>Erythrobacter</taxon>
    </lineage>
</organism>
<evidence type="ECO:0000259" key="2">
    <source>
        <dbReference type="PROSITE" id="PS50880"/>
    </source>
</evidence>
<dbReference type="EMBL" id="VHJK01000001">
    <property type="protein sequence ID" value="TRD10908.1"/>
    <property type="molecule type" value="Genomic_DNA"/>
</dbReference>
<evidence type="ECO:0000313" key="4">
    <source>
        <dbReference type="Proteomes" id="UP000316343"/>
    </source>
</evidence>
<gene>
    <name evidence="3" type="ORF">FGU71_02890</name>
</gene>
<dbReference type="Proteomes" id="UP000316343">
    <property type="component" value="Unassembled WGS sequence"/>
</dbReference>
<dbReference type="Pfam" id="PF13362">
    <property type="entry name" value="Toprim_3"/>
    <property type="match status" value="1"/>
</dbReference>
<feature type="compositionally biased region" description="Low complexity" evidence="1">
    <location>
        <begin position="337"/>
        <end position="346"/>
    </location>
</feature>
<sequence>MIDIHAIARFYGGTVCRDNALIPTPGHSSRDRGTAISACPEAPDGALVFCFNGDQTTALAVKAILRDDGFLPTAGRRALSERERQKLKEARFAQAAKRRAIEEAVASKATEQWDKAEPAEQSHPYLLKKRVPPIGVRQQDFDLLVPMLDENFRLWNLQGIAHDGFKRFGVNARTAGLFWPHAIHVANGKPSPGPLVIGEGFATMAAIHDATGFGVVAAMTAHNLAAVAKTMRALFPKRRIILAADDDRHLAENIGMRAAQKAAESIGGLVALPCQKTRQRPQGPILRTLSGARLPNVLQRRGKWGLANGCAKQRTNRLCKGRAWRHGGRNRGGGNRNAGLGATGQD</sequence>
<comment type="caution">
    <text evidence="3">The sequence shown here is derived from an EMBL/GenBank/DDBJ whole genome shotgun (WGS) entry which is preliminary data.</text>
</comment>
<protein>
    <submittedName>
        <fullName evidence="3">Toprim domain-containing protein</fullName>
    </submittedName>
</protein>
<name>A0A547P9S2_9SPHN</name>
<evidence type="ECO:0000256" key="1">
    <source>
        <dbReference type="SAM" id="MobiDB-lite"/>
    </source>
</evidence>
<dbReference type="RefSeq" id="WP_142787170.1">
    <property type="nucleotide sequence ID" value="NZ_VHJK01000001.1"/>
</dbReference>
<dbReference type="InterPro" id="IPR006171">
    <property type="entry name" value="TOPRIM_dom"/>
</dbReference>
<feature type="region of interest" description="Disordered" evidence="1">
    <location>
        <begin position="323"/>
        <end position="346"/>
    </location>
</feature>
<dbReference type="AlphaFoldDB" id="A0A547P9S2"/>
<accession>A0A547P9S2</accession>
<reference evidence="3 4" key="1">
    <citation type="submission" date="2019-06" db="EMBL/GenBank/DDBJ databases">
        <title>Erythrobacter insulae sp. nov., isolated from a tidal flat.</title>
        <authorList>
            <person name="Yoon J.-H."/>
        </authorList>
    </citation>
    <scope>NUCLEOTIDE SEQUENCE [LARGE SCALE GENOMIC DNA]</scope>
    <source>
        <strain evidence="3 4">JBTF-M21</strain>
    </source>
</reference>
<evidence type="ECO:0000313" key="3">
    <source>
        <dbReference type="EMBL" id="TRD10908.1"/>
    </source>
</evidence>
<dbReference type="CDD" id="cd01029">
    <property type="entry name" value="TOPRIM_primases"/>
    <property type="match status" value="1"/>
</dbReference>
<dbReference type="PROSITE" id="PS50880">
    <property type="entry name" value="TOPRIM"/>
    <property type="match status" value="1"/>
</dbReference>